<reference evidence="1 2" key="1">
    <citation type="journal article" date="2009" name="Stand. Genomic Sci.">
        <title>Complete genome sequence of Catenulispora acidiphila type strain (ID 139908).</title>
        <authorList>
            <person name="Copeland A."/>
            <person name="Lapidus A."/>
            <person name="Glavina Del Rio T."/>
            <person name="Nolan M."/>
            <person name="Lucas S."/>
            <person name="Chen F."/>
            <person name="Tice H."/>
            <person name="Cheng J.F."/>
            <person name="Bruce D."/>
            <person name="Goodwin L."/>
            <person name="Pitluck S."/>
            <person name="Mikhailova N."/>
            <person name="Pati A."/>
            <person name="Ivanova N."/>
            <person name="Mavromatis K."/>
            <person name="Chen A."/>
            <person name="Palaniappan K."/>
            <person name="Chain P."/>
            <person name="Land M."/>
            <person name="Hauser L."/>
            <person name="Chang Y.J."/>
            <person name="Jeffries C.D."/>
            <person name="Chertkov O."/>
            <person name="Brettin T."/>
            <person name="Detter J.C."/>
            <person name="Han C."/>
            <person name="Ali Z."/>
            <person name="Tindall B.J."/>
            <person name="Goker M."/>
            <person name="Bristow J."/>
            <person name="Eisen J.A."/>
            <person name="Markowitz V."/>
            <person name="Hugenholtz P."/>
            <person name="Kyrpides N.C."/>
            <person name="Klenk H.P."/>
        </authorList>
    </citation>
    <scope>NUCLEOTIDE SEQUENCE [LARGE SCALE GENOMIC DNA]</scope>
    <source>
        <strain evidence="2">DSM 44928 / JCM 14897 / NBRC 102108 / NRRL B-24433 / ID139908</strain>
    </source>
</reference>
<keyword evidence="2" id="KW-1185">Reference proteome</keyword>
<protein>
    <recommendedName>
        <fullName evidence="3">DUF2867 domain-containing protein</fullName>
    </recommendedName>
</protein>
<gene>
    <name evidence="1" type="ordered locus">Caci_1958</name>
</gene>
<dbReference type="Proteomes" id="UP000000851">
    <property type="component" value="Chromosome"/>
</dbReference>
<name>C7QEI7_CATAD</name>
<dbReference type="HOGENOM" id="CLU_108887_0_0_11"/>
<dbReference type="AlphaFoldDB" id="C7QEI7"/>
<accession>C7QEI7</accession>
<dbReference type="EMBL" id="CP001700">
    <property type="protein sequence ID" value="ACU70878.1"/>
    <property type="molecule type" value="Genomic_DNA"/>
</dbReference>
<dbReference type="RefSeq" id="WP_012786171.1">
    <property type="nucleotide sequence ID" value="NC_013131.1"/>
</dbReference>
<organism evidence="1 2">
    <name type="scientific">Catenulispora acidiphila (strain DSM 44928 / JCM 14897 / NBRC 102108 / NRRL B-24433 / ID139908)</name>
    <dbReference type="NCBI Taxonomy" id="479433"/>
    <lineage>
        <taxon>Bacteria</taxon>
        <taxon>Bacillati</taxon>
        <taxon>Actinomycetota</taxon>
        <taxon>Actinomycetes</taxon>
        <taxon>Catenulisporales</taxon>
        <taxon>Catenulisporaceae</taxon>
        <taxon>Catenulispora</taxon>
    </lineage>
</organism>
<dbReference type="InParanoid" id="C7QEI7"/>
<proteinExistence type="predicted"/>
<evidence type="ECO:0008006" key="3">
    <source>
        <dbReference type="Google" id="ProtNLM"/>
    </source>
</evidence>
<evidence type="ECO:0000313" key="2">
    <source>
        <dbReference type="Proteomes" id="UP000000851"/>
    </source>
</evidence>
<dbReference type="STRING" id="479433.Caci_1958"/>
<evidence type="ECO:0000313" key="1">
    <source>
        <dbReference type="EMBL" id="ACU70878.1"/>
    </source>
</evidence>
<sequence>MKARRIEVTDAIRASDELPELPVPDYASAFAVPIPQTATRSPEDWARSVFEDAPSPIRRLVRTGWRFPLRFDLAAPGPDQVLGARITSSAASRIILEQRSPALLAHNIVSVEPARVVWVTVVSYRRPIGRPLWALSALIHHRVLPYLLTRAARTL</sequence>
<dbReference type="KEGG" id="cai:Caci_1958"/>